<dbReference type="OrthoDB" id="7206663at2"/>
<keyword evidence="3" id="KW-1185">Reference proteome</keyword>
<accession>A0A4R5VBP4</accession>
<dbReference type="InterPro" id="IPR001387">
    <property type="entry name" value="Cro/C1-type_HTH"/>
</dbReference>
<dbReference type="SUPFAM" id="SSF47413">
    <property type="entry name" value="lambda repressor-like DNA-binding domains"/>
    <property type="match status" value="1"/>
</dbReference>
<dbReference type="RefSeq" id="WP_133359398.1">
    <property type="nucleotide sequence ID" value="NZ_SMUV01000061.1"/>
</dbReference>
<gene>
    <name evidence="2" type="ORF">E1832_08625</name>
</gene>
<feature type="domain" description="HTH cro/C1-type" evidence="1">
    <location>
        <begin position="11"/>
        <end position="40"/>
    </location>
</feature>
<dbReference type="Gene3D" id="1.10.260.40">
    <property type="entry name" value="lambda repressor-like DNA-binding domains"/>
    <property type="match status" value="1"/>
</dbReference>
<dbReference type="CDD" id="cd00093">
    <property type="entry name" value="HTH_XRE"/>
    <property type="match status" value="1"/>
</dbReference>
<dbReference type="AlphaFoldDB" id="A0A4R5VBP4"/>
<organism evidence="2 3">
    <name type="scientific">Antarcticimicrobium luteum</name>
    <dbReference type="NCBI Taxonomy" id="2547397"/>
    <lineage>
        <taxon>Bacteria</taxon>
        <taxon>Pseudomonadati</taxon>
        <taxon>Pseudomonadota</taxon>
        <taxon>Alphaproteobacteria</taxon>
        <taxon>Rhodobacterales</taxon>
        <taxon>Paracoccaceae</taxon>
        <taxon>Antarcticimicrobium</taxon>
    </lineage>
</organism>
<dbReference type="Proteomes" id="UP000295301">
    <property type="component" value="Unassembled WGS sequence"/>
</dbReference>
<sequence length="88" mass="9282">MSIPKVSVEQVKAARALLRWSQGDLANRSGVSLPTIKRLEAATGEIGGRVDTANSIRAALESAGVQFIEENGGGPGVRLRNRLDPSVN</sequence>
<dbReference type="PROSITE" id="PS50943">
    <property type="entry name" value="HTH_CROC1"/>
    <property type="match status" value="1"/>
</dbReference>
<dbReference type="InterPro" id="IPR010982">
    <property type="entry name" value="Lambda_DNA-bd_dom_sf"/>
</dbReference>
<reference evidence="2 3" key="1">
    <citation type="submission" date="2019-03" db="EMBL/GenBank/DDBJ databases">
        <title>Ruegeria lutea sp. nov., a novel strain, isolated from marine sediment, the Masan Bay, South Korea.</title>
        <authorList>
            <person name="Kim J."/>
            <person name="Kim D.-Y."/>
            <person name="Lee S.-S."/>
        </authorList>
    </citation>
    <scope>NUCLEOTIDE SEQUENCE [LARGE SCALE GENOMIC DNA]</scope>
    <source>
        <strain evidence="2 3">318-1</strain>
    </source>
</reference>
<name>A0A4R5VBP4_9RHOB</name>
<proteinExistence type="predicted"/>
<dbReference type="EMBL" id="SMUV01000061">
    <property type="protein sequence ID" value="TDK49708.1"/>
    <property type="molecule type" value="Genomic_DNA"/>
</dbReference>
<evidence type="ECO:0000313" key="3">
    <source>
        <dbReference type="Proteomes" id="UP000295301"/>
    </source>
</evidence>
<protein>
    <submittedName>
        <fullName evidence="2">Transcriptional regulator</fullName>
    </submittedName>
</protein>
<comment type="caution">
    <text evidence="2">The sequence shown here is derived from an EMBL/GenBank/DDBJ whole genome shotgun (WGS) entry which is preliminary data.</text>
</comment>
<dbReference type="Pfam" id="PF01381">
    <property type="entry name" value="HTH_3"/>
    <property type="match status" value="1"/>
</dbReference>
<evidence type="ECO:0000313" key="2">
    <source>
        <dbReference type="EMBL" id="TDK49708.1"/>
    </source>
</evidence>
<dbReference type="GO" id="GO:0003677">
    <property type="term" value="F:DNA binding"/>
    <property type="evidence" value="ECO:0007669"/>
    <property type="project" value="InterPro"/>
</dbReference>
<evidence type="ECO:0000259" key="1">
    <source>
        <dbReference type="PROSITE" id="PS50943"/>
    </source>
</evidence>